<accession>K2FD19</accession>
<protein>
    <submittedName>
        <fullName evidence="1">Uncharacterized protein</fullName>
    </submittedName>
</protein>
<proteinExistence type="predicted"/>
<evidence type="ECO:0000313" key="1">
    <source>
        <dbReference type="EMBL" id="EKE29016.1"/>
    </source>
</evidence>
<gene>
    <name evidence="1" type="ORF">ACD_2C00248G0004</name>
</gene>
<comment type="caution">
    <text evidence="1">The sequence shown here is derived from an EMBL/GenBank/DDBJ whole genome shotgun (WGS) entry which is preliminary data.</text>
</comment>
<name>K2FD19_9BACT</name>
<dbReference type="EMBL" id="AMFJ01000248">
    <property type="protein sequence ID" value="EKE29016.1"/>
    <property type="molecule type" value="Genomic_DNA"/>
</dbReference>
<reference evidence="1" key="1">
    <citation type="journal article" date="2012" name="Science">
        <title>Fermentation, hydrogen, and sulfur metabolism in multiple uncultivated bacterial phyla.</title>
        <authorList>
            <person name="Wrighton K.C."/>
            <person name="Thomas B.C."/>
            <person name="Sharon I."/>
            <person name="Miller C.S."/>
            <person name="Castelle C.J."/>
            <person name="VerBerkmoes N.C."/>
            <person name="Wilkins M.J."/>
            <person name="Hettich R.L."/>
            <person name="Lipton M.S."/>
            <person name="Williams K.H."/>
            <person name="Long P.E."/>
            <person name="Banfield J.F."/>
        </authorList>
    </citation>
    <scope>NUCLEOTIDE SEQUENCE [LARGE SCALE GENOMIC DNA]</scope>
</reference>
<organism evidence="1">
    <name type="scientific">uncultured bacterium</name>
    <name type="common">gcode 4</name>
    <dbReference type="NCBI Taxonomy" id="1234023"/>
    <lineage>
        <taxon>Bacteria</taxon>
        <taxon>environmental samples</taxon>
    </lineage>
</organism>
<sequence length="298" mass="35369">MKIQQNSDSEIAIKNAGLSPTNRLVQDIILWNLTKESLDYLWIVKRSIANSISPWIDGFDSLSDTSQKQLLGFLNSYENPAAWKVIKGKSKSLYSWRFDKQALTELFNDLWWNLWYEIWLWGNWKNLLDMTEDWKMNVTTIEKWACWYDINEDRAKSYKNLFSHIYSLSEYFDIHYIELNSKNLEIEKWMILTDPFKMPYDSDECFRIQQEAGIIEEFLRDFLKKDNIWTHVSSESPISSQRRSLSYIIRGTAKLPTFLEVIVGTSRWAVILNYIQTLDNDWIAVSSIDPKYCMKDKI</sequence>
<dbReference type="AlphaFoldDB" id="K2FD19"/>